<organism evidence="1 2">
    <name type="scientific">Sphingomonas horti</name>
    <dbReference type="NCBI Taxonomy" id="2682842"/>
    <lineage>
        <taxon>Bacteria</taxon>
        <taxon>Pseudomonadati</taxon>
        <taxon>Pseudomonadota</taxon>
        <taxon>Alphaproteobacteria</taxon>
        <taxon>Sphingomonadales</taxon>
        <taxon>Sphingomonadaceae</taxon>
        <taxon>Sphingomonas</taxon>
    </lineage>
</organism>
<dbReference type="EMBL" id="WQMS01000013">
    <property type="protein sequence ID" value="MVO78345.1"/>
    <property type="molecule type" value="Genomic_DNA"/>
</dbReference>
<accession>A0A6I4J1Q5</accession>
<evidence type="ECO:0000313" key="2">
    <source>
        <dbReference type="Proteomes" id="UP000441389"/>
    </source>
</evidence>
<dbReference type="InterPro" id="IPR027056">
    <property type="entry name" value="Gluconate_2DH_su3"/>
</dbReference>
<gene>
    <name evidence="1" type="ORF">GON01_10420</name>
</gene>
<protein>
    <submittedName>
        <fullName evidence="1">Gluconate 2-dehydrogenase subunit 3 family protein</fullName>
    </submittedName>
</protein>
<dbReference type="RefSeq" id="WP_181600038.1">
    <property type="nucleotide sequence ID" value="NZ_WQMS01000013.1"/>
</dbReference>
<dbReference type="Proteomes" id="UP000441389">
    <property type="component" value="Unassembled WGS sequence"/>
</dbReference>
<dbReference type="AlphaFoldDB" id="A0A6I4J1Q5"/>
<name>A0A6I4J1Q5_9SPHN</name>
<proteinExistence type="predicted"/>
<reference evidence="1 2" key="1">
    <citation type="submission" date="2019-12" db="EMBL/GenBank/DDBJ databases">
        <authorList>
            <person name="Huq M.A."/>
        </authorList>
    </citation>
    <scope>NUCLEOTIDE SEQUENCE [LARGE SCALE GENOMIC DNA]</scope>
    <source>
        <strain evidence="1 2">MAH-20</strain>
    </source>
</reference>
<dbReference type="Pfam" id="PF13618">
    <property type="entry name" value="Gluconate_2-dh3"/>
    <property type="match status" value="1"/>
</dbReference>
<keyword evidence="2" id="KW-1185">Reference proteome</keyword>
<evidence type="ECO:0000313" key="1">
    <source>
        <dbReference type="EMBL" id="MVO78345.1"/>
    </source>
</evidence>
<sequence length="202" mass="22918">MNGFKTPYPDYDVLEKWDTPSWNPQTRAVVRRRLDQVPERRFLTEQEWQLLEAVAARVMPQPDRADPVPIVPWIDDTLAANRGPGYRYADMPPMREAWRQGLAGIAGEARERHGRNFGELPAEVQDALLGAIQRGETDGRHWGDLPAARFFSELLLKQIVAIYYAHPAAWNEIGFGGPASPRGYVRLGFDERDPWEAGVPDV</sequence>
<comment type="caution">
    <text evidence="1">The sequence shown here is derived from an EMBL/GenBank/DDBJ whole genome shotgun (WGS) entry which is preliminary data.</text>
</comment>